<feature type="transmembrane region" description="Helical" evidence="1">
    <location>
        <begin position="49"/>
        <end position="82"/>
    </location>
</feature>
<dbReference type="EMBL" id="JAJVCN010000002">
    <property type="protein sequence ID" value="MCE7006808.1"/>
    <property type="molecule type" value="Genomic_DNA"/>
</dbReference>
<keyword evidence="1" id="KW-1133">Transmembrane helix</keyword>
<comment type="caution">
    <text evidence="2">The sequence shown here is derived from an EMBL/GenBank/DDBJ whole genome shotgun (WGS) entry which is preliminary data.</text>
</comment>
<evidence type="ECO:0000313" key="3">
    <source>
        <dbReference type="Proteomes" id="UP001521150"/>
    </source>
</evidence>
<evidence type="ECO:0000256" key="1">
    <source>
        <dbReference type="SAM" id="Phobius"/>
    </source>
</evidence>
<keyword evidence="3" id="KW-1185">Reference proteome</keyword>
<reference evidence="2 3" key="1">
    <citation type="submission" date="2021-12" db="EMBL/GenBank/DDBJ databases">
        <title>Genome sequence of Kibdelosporangium philippinense ATCC 49844.</title>
        <authorList>
            <person name="Fedorov E.A."/>
            <person name="Omeragic M."/>
            <person name="Shalygina K.F."/>
            <person name="Maclea K.S."/>
        </authorList>
    </citation>
    <scope>NUCLEOTIDE SEQUENCE [LARGE SCALE GENOMIC DNA]</scope>
    <source>
        <strain evidence="2 3">ATCC 49844</strain>
    </source>
</reference>
<dbReference type="PANTHER" id="PTHR40761">
    <property type="entry name" value="CONSERVED INTEGRAL MEMBRANE ALANINE VALINE AND LEUCINE RICH PROTEIN-RELATED"/>
    <property type="match status" value="1"/>
</dbReference>
<keyword evidence="1" id="KW-0472">Membrane</keyword>
<dbReference type="RefSeq" id="WP_233728240.1">
    <property type="nucleotide sequence ID" value="NZ_JAJVCN010000002.1"/>
</dbReference>
<dbReference type="Proteomes" id="UP001521150">
    <property type="component" value="Unassembled WGS sequence"/>
</dbReference>
<organism evidence="2 3">
    <name type="scientific">Kibdelosporangium philippinense</name>
    <dbReference type="NCBI Taxonomy" id="211113"/>
    <lineage>
        <taxon>Bacteria</taxon>
        <taxon>Bacillati</taxon>
        <taxon>Actinomycetota</taxon>
        <taxon>Actinomycetes</taxon>
        <taxon>Pseudonocardiales</taxon>
        <taxon>Pseudonocardiaceae</taxon>
        <taxon>Kibdelosporangium</taxon>
    </lineage>
</organism>
<keyword evidence="1" id="KW-0812">Transmembrane</keyword>
<protein>
    <recommendedName>
        <fullName evidence="4">DUF3325 domain-containing protein</fullName>
    </recommendedName>
</protein>
<gene>
    <name evidence="2" type="ORF">LWC34_28860</name>
</gene>
<dbReference type="PANTHER" id="PTHR40761:SF1">
    <property type="entry name" value="CONSERVED INTEGRAL MEMBRANE ALANINE VALINE AND LEUCINE RICH PROTEIN-RELATED"/>
    <property type="match status" value="1"/>
</dbReference>
<accession>A0ABS8ZI91</accession>
<evidence type="ECO:0000313" key="2">
    <source>
        <dbReference type="EMBL" id="MCE7006808.1"/>
    </source>
</evidence>
<sequence length="119" mass="12844">MIALAVLLAVVAACCFALSVAMQHGAVQESGFSLRVLKSRRWLVGTSLAVLGAGLHVVALWLAPLVIVQPIGVLSLVLTVLFSARGEDSGRQTWIHRRSWWVGRVVDGQMPSDLGRLFL</sequence>
<evidence type="ECO:0008006" key="4">
    <source>
        <dbReference type="Google" id="ProtNLM"/>
    </source>
</evidence>
<proteinExistence type="predicted"/>
<name>A0ABS8ZI91_9PSEU</name>